<dbReference type="CDD" id="cd02440">
    <property type="entry name" value="AdoMet_MTases"/>
    <property type="match status" value="1"/>
</dbReference>
<keyword evidence="2 12" id="KW-0489">Methyltransferase</keyword>
<dbReference type="EMBL" id="LCTW02000148">
    <property type="protein sequence ID" value="KXX77733.1"/>
    <property type="molecule type" value="Genomic_DNA"/>
</dbReference>
<feature type="binding site" evidence="11">
    <location>
        <begin position="120"/>
        <end position="121"/>
    </location>
    <ligand>
        <name>S-adenosyl-L-methionine</name>
        <dbReference type="ChEBI" id="CHEBI:59789"/>
    </ligand>
</feature>
<name>A0A175W252_9PEZI</name>
<dbReference type="OrthoDB" id="1298661at2759"/>
<comment type="similarity">
    <text evidence="1">Belongs to the methyltransferase superfamily. NTM1 family.</text>
</comment>
<comment type="caution">
    <text evidence="12">The sequence shown here is derived from an EMBL/GenBank/DDBJ whole genome shotgun (WGS) entry which is preliminary data.</text>
</comment>
<evidence type="ECO:0000256" key="6">
    <source>
        <dbReference type="ARBA" id="ARBA00039449"/>
    </source>
</evidence>
<dbReference type="AlphaFoldDB" id="A0A175W252"/>
<evidence type="ECO:0000256" key="9">
    <source>
        <dbReference type="ARBA" id="ARBA00047885"/>
    </source>
</evidence>
<evidence type="ECO:0000256" key="4">
    <source>
        <dbReference type="ARBA" id="ARBA00022691"/>
    </source>
</evidence>
<feature type="binding site" evidence="11">
    <location>
        <position position="79"/>
    </location>
    <ligand>
        <name>S-adenosyl-L-methionine</name>
        <dbReference type="ChEBI" id="CHEBI:59789"/>
    </ligand>
</feature>
<dbReference type="PIRSF" id="PIRSF016958">
    <property type="entry name" value="DUF858_MeTrfase_lik"/>
    <property type="match status" value="1"/>
</dbReference>
<dbReference type="GO" id="GO:0071885">
    <property type="term" value="F:N-terminal protein N-methyltransferase activity"/>
    <property type="evidence" value="ECO:0007669"/>
    <property type="project" value="UniProtKB-EC"/>
</dbReference>
<evidence type="ECO:0000256" key="1">
    <source>
        <dbReference type="ARBA" id="ARBA00009059"/>
    </source>
</evidence>
<feature type="binding site" evidence="11">
    <location>
        <position position="74"/>
    </location>
    <ligand>
        <name>S-adenosyl-L-methionine</name>
        <dbReference type="ChEBI" id="CHEBI:59789"/>
    </ligand>
</feature>
<comment type="catalytic activity">
    <reaction evidence="8">
        <text>N-terminal L-seryl-L-prolyl-L-lysyl-[protein] + 3 S-adenosyl-L-methionine = N-terminal N,N,N-trimethyl-L-seryl-L-prolyl-L-lysyl-[protein] + 3 S-adenosyl-L-homocysteine + 3 H(+)</text>
        <dbReference type="Rhea" id="RHEA:54724"/>
        <dbReference type="Rhea" id="RHEA-COMP:13789"/>
        <dbReference type="Rhea" id="RHEA-COMP:13973"/>
        <dbReference type="ChEBI" id="CHEBI:15378"/>
        <dbReference type="ChEBI" id="CHEBI:57856"/>
        <dbReference type="ChEBI" id="CHEBI:59789"/>
        <dbReference type="ChEBI" id="CHEBI:138061"/>
        <dbReference type="ChEBI" id="CHEBI:138317"/>
        <dbReference type="EC" id="2.1.1.244"/>
    </reaction>
</comment>
<dbReference type="Gene3D" id="3.40.50.150">
    <property type="entry name" value="Vaccinia Virus protein VP39"/>
    <property type="match status" value="1"/>
</dbReference>
<keyword evidence="4 11" id="KW-0949">S-adenosyl-L-methionine</keyword>
<keyword evidence="13" id="KW-1185">Reference proteome</keyword>
<dbReference type="Proteomes" id="UP000078237">
    <property type="component" value="Unassembled WGS sequence"/>
</dbReference>
<sequence length="231" mass="25531">MVEDSSHQDHTNALINKDDSLKYWEGVNADVNGMLGGFPQVSGIDIRGSRMFLAKLGIGSRTGKRVAASALEGGAGIGRVTEGLLLDGIARQVDVIEPVAKFTRALEDNPAVRNIFNMGLQDWQPTEQVQYDLIWIQWCVGHLTDSQLVRFLERCKTALNPDGGVIVVKENNSTSGSDDFDEIDSSVTRDDRTFRRLFSEAGLRIVQTELQKGFHVLGLLPVRMYALKPTK</sequence>
<evidence type="ECO:0000313" key="12">
    <source>
        <dbReference type="EMBL" id="KXX77733.1"/>
    </source>
</evidence>
<evidence type="ECO:0000256" key="10">
    <source>
        <dbReference type="ARBA" id="ARBA00048167"/>
    </source>
</evidence>
<dbReference type="PANTHER" id="PTHR12753:SF0">
    <property type="entry name" value="ALPHA N-TERMINAL PROTEIN METHYLTRANSFERASE 1"/>
    <property type="match status" value="1"/>
</dbReference>
<evidence type="ECO:0000313" key="13">
    <source>
        <dbReference type="Proteomes" id="UP000078237"/>
    </source>
</evidence>
<comment type="catalytic activity">
    <reaction evidence="10">
        <text>N-terminal L-alanyl-L-prolyl-L-lysyl-[protein] + 3 S-adenosyl-L-methionine = N-terminal N,N,N-trimethyl-L-alanyl-L-prolyl-L-lysyl-[protein] + 3 S-adenosyl-L-homocysteine + 3 H(+)</text>
        <dbReference type="Rhea" id="RHEA:54712"/>
        <dbReference type="Rhea" id="RHEA-COMP:13785"/>
        <dbReference type="Rhea" id="RHEA-COMP:13971"/>
        <dbReference type="ChEBI" id="CHEBI:15378"/>
        <dbReference type="ChEBI" id="CHEBI:57856"/>
        <dbReference type="ChEBI" id="CHEBI:59789"/>
        <dbReference type="ChEBI" id="CHEBI:138057"/>
        <dbReference type="ChEBI" id="CHEBI:138315"/>
        <dbReference type="EC" id="2.1.1.244"/>
    </reaction>
</comment>
<accession>A0A175W252</accession>
<dbReference type="EC" id="2.1.1.244" evidence="5"/>
<dbReference type="SUPFAM" id="SSF53335">
    <property type="entry name" value="S-adenosyl-L-methionine-dependent methyltransferases"/>
    <property type="match status" value="1"/>
</dbReference>
<evidence type="ECO:0000256" key="11">
    <source>
        <dbReference type="PIRSR" id="PIRSR016958-1"/>
    </source>
</evidence>
<dbReference type="GO" id="GO:0032259">
    <property type="term" value="P:methylation"/>
    <property type="evidence" value="ECO:0007669"/>
    <property type="project" value="UniProtKB-KW"/>
</dbReference>
<evidence type="ECO:0000256" key="2">
    <source>
        <dbReference type="ARBA" id="ARBA00022603"/>
    </source>
</evidence>
<dbReference type="PANTHER" id="PTHR12753">
    <property type="entry name" value="AD-003 - RELATED"/>
    <property type="match status" value="1"/>
</dbReference>
<evidence type="ECO:0000256" key="7">
    <source>
        <dbReference type="ARBA" id="ARBA00043129"/>
    </source>
</evidence>
<evidence type="ECO:0000256" key="8">
    <source>
        <dbReference type="ARBA" id="ARBA00047306"/>
    </source>
</evidence>
<dbReference type="Pfam" id="PF05891">
    <property type="entry name" value="Methyltransf_PK"/>
    <property type="match status" value="1"/>
</dbReference>
<keyword evidence="3" id="KW-0808">Transferase</keyword>
<dbReference type="VEuPathDB" id="FungiDB:MMYC01_204883"/>
<reference evidence="12 13" key="1">
    <citation type="journal article" date="2016" name="Genome Announc.">
        <title>Genome Sequence of Madurella mycetomatis mm55, Isolated from a Human Mycetoma Case in Sudan.</title>
        <authorList>
            <person name="Smit S."/>
            <person name="Derks M.F."/>
            <person name="Bervoets S."/>
            <person name="Fahal A."/>
            <person name="van Leeuwen W."/>
            <person name="van Belkum A."/>
            <person name="van de Sande W.W."/>
        </authorList>
    </citation>
    <scope>NUCLEOTIDE SEQUENCE [LARGE SCALE GENOMIC DNA]</scope>
    <source>
        <strain evidence="13">mm55</strain>
    </source>
</reference>
<feature type="binding site" evidence="11">
    <location>
        <position position="137"/>
    </location>
    <ligand>
        <name>S-adenosyl-L-methionine</name>
        <dbReference type="ChEBI" id="CHEBI:59789"/>
    </ligand>
</feature>
<dbReference type="GO" id="GO:0005737">
    <property type="term" value="C:cytoplasm"/>
    <property type="evidence" value="ECO:0007669"/>
    <property type="project" value="TreeGrafter"/>
</dbReference>
<dbReference type="InterPro" id="IPR029063">
    <property type="entry name" value="SAM-dependent_MTases_sf"/>
</dbReference>
<protein>
    <recommendedName>
        <fullName evidence="6">Alpha N-terminal protein methyltransferase 1</fullName>
        <ecNumber evidence="5">2.1.1.244</ecNumber>
    </recommendedName>
    <alternativeName>
        <fullName evidence="7">X-Pro-Lys N-terminal protein methyltransferase 1</fullName>
    </alternativeName>
</protein>
<proteinExistence type="inferred from homology"/>
<evidence type="ECO:0000256" key="3">
    <source>
        <dbReference type="ARBA" id="ARBA00022679"/>
    </source>
</evidence>
<organism evidence="12 13">
    <name type="scientific">Madurella mycetomatis</name>
    <dbReference type="NCBI Taxonomy" id="100816"/>
    <lineage>
        <taxon>Eukaryota</taxon>
        <taxon>Fungi</taxon>
        <taxon>Dikarya</taxon>
        <taxon>Ascomycota</taxon>
        <taxon>Pezizomycotina</taxon>
        <taxon>Sordariomycetes</taxon>
        <taxon>Sordariomycetidae</taxon>
        <taxon>Sordariales</taxon>
        <taxon>Sordariales incertae sedis</taxon>
        <taxon>Madurella</taxon>
    </lineage>
</organism>
<evidence type="ECO:0000256" key="5">
    <source>
        <dbReference type="ARBA" id="ARBA00039112"/>
    </source>
</evidence>
<gene>
    <name evidence="12" type="ORF">MMYC01_204883</name>
</gene>
<comment type="catalytic activity">
    <reaction evidence="9">
        <text>N-terminal L-prolyl-L-prolyl-L-lysyl-[protein] + 2 S-adenosyl-L-methionine = N-terminal N,N-dimethyl-L-prolyl-L-prolyl-L-lysyl-[protein] + 2 S-adenosyl-L-homocysteine + 2 H(+)</text>
        <dbReference type="Rhea" id="RHEA:54736"/>
        <dbReference type="Rhea" id="RHEA-COMP:13787"/>
        <dbReference type="Rhea" id="RHEA-COMP:13974"/>
        <dbReference type="ChEBI" id="CHEBI:15378"/>
        <dbReference type="ChEBI" id="CHEBI:57856"/>
        <dbReference type="ChEBI" id="CHEBI:59789"/>
        <dbReference type="ChEBI" id="CHEBI:138059"/>
        <dbReference type="ChEBI" id="CHEBI:138318"/>
        <dbReference type="EC" id="2.1.1.244"/>
    </reaction>
</comment>
<dbReference type="InterPro" id="IPR008576">
    <property type="entry name" value="MeTrfase_NTM1"/>
</dbReference>